<keyword evidence="4" id="KW-0249">Electron transport</keyword>
<keyword evidence="2" id="KW-0349">Heme</keyword>
<proteinExistence type="predicted"/>
<accession>A0A1J5P1L9</accession>
<feature type="domain" description="Cytochrome c" evidence="6">
    <location>
        <begin position="23"/>
        <end position="109"/>
    </location>
</feature>
<evidence type="ECO:0000256" key="2">
    <source>
        <dbReference type="ARBA" id="ARBA00022617"/>
    </source>
</evidence>
<evidence type="ECO:0000256" key="5">
    <source>
        <dbReference type="ARBA" id="ARBA00023004"/>
    </source>
</evidence>
<dbReference type="InterPro" id="IPR002324">
    <property type="entry name" value="Cyt_c_ID"/>
</dbReference>
<keyword evidence="5" id="KW-0408">Iron</keyword>
<dbReference type="GO" id="GO:0009055">
    <property type="term" value="F:electron transfer activity"/>
    <property type="evidence" value="ECO:0007669"/>
    <property type="project" value="InterPro"/>
</dbReference>
<dbReference type="Gene3D" id="1.10.760.10">
    <property type="entry name" value="Cytochrome c-like domain"/>
    <property type="match status" value="1"/>
</dbReference>
<dbReference type="PROSITE" id="PS51007">
    <property type="entry name" value="CYTC"/>
    <property type="match status" value="1"/>
</dbReference>
<dbReference type="GO" id="GO:0005506">
    <property type="term" value="F:iron ion binding"/>
    <property type="evidence" value="ECO:0007669"/>
    <property type="project" value="InterPro"/>
</dbReference>
<evidence type="ECO:0000256" key="3">
    <source>
        <dbReference type="ARBA" id="ARBA00022723"/>
    </source>
</evidence>
<comment type="caution">
    <text evidence="7">The sequence shown here is derived from an EMBL/GenBank/DDBJ whole genome shotgun (WGS) entry which is preliminary data.</text>
</comment>
<reference evidence="7" key="1">
    <citation type="submission" date="2016-10" db="EMBL/GenBank/DDBJ databases">
        <title>Sequence of Gallionella enrichment culture.</title>
        <authorList>
            <person name="Poehlein A."/>
            <person name="Muehling M."/>
            <person name="Daniel R."/>
        </authorList>
    </citation>
    <scope>NUCLEOTIDE SEQUENCE</scope>
</reference>
<keyword evidence="1" id="KW-0813">Transport</keyword>
<name>A0A1J5P1L9_9ZZZZ</name>
<dbReference type="InterPro" id="IPR036909">
    <property type="entry name" value="Cyt_c-like_dom_sf"/>
</dbReference>
<evidence type="ECO:0000259" key="6">
    <source>
        <dbReference type="PROSITE" id="PS51007"/>
    </source>
</evidence>
<dbReference type="EMBL" id="MLJW01007329">
    <property type="protein sequence ID" value="OIQ65433.1"/>
    <property type="molecule type" value="Genomic_DNA"/>
</dbReference>
<gene>
    <name evidence="7" type="primary">nirM_10</name>
    <name evidence="7" type="ORF">GALL_530080</name>
</gene>
<protein>
    <submittedName>
        <fullName evidence="7">Cytochrome c-551</fullName>
    </submittedName>
</protein>
<evidence type="ECO:0000313" key="7">
    <source>
        <dbReference type="EMBL" id="OIQ65433.1"/>
    </source>
</evidence>
<dbReference type="SUPFAM" id="SSF46626">
    <property type="entry name" value="Cytochrome c"/>
    <property type="match status" value="1"/>
</dbReference>
<dbReference type="AlphaFoldDB" id="A0A1J5P1L9"/>
<keyword evidence="3" id="KW-0479">Metal-binding</keyword>
<evidence type="ECO:0000256" key="4">
    <source>
        <dbReference type="ARBA" id="ARBA00022982"/>
    </source>
</evidence>
<dbReference type="PRINTS" id="PR00606">
    <property type="entry name" value="CYTCHROMECID"/>
</dbReference>
<sequence>MKLLSALIIATGLMATSLAYAAPDAAAAQDLLKKSGCNKCHSVDKKKEGPAFKEVAKKLKGQADAEAKLITHITTGPMVEIDGEKEAHAKVKTSDVAQQKNLVQWILSQ</sequence>
<dbReference type="GO" id="GO:0020037">
    <property type="term" value="F:heme binding"/>
    <property type="evidence" value="ECO:0007669"/>
    <property type="project" value="InterPro"/>
</dbReference>
<organism evidence="7">
    <name type="scientific">mine drainage metagenome</name>
    <dbReference type="NCBI Taxonomy" id="410659"/>
    <lineage>
        <taxon>unclassified sequences</taxon>
        <taxon>metagenomes</taxon>
        <taxon>ecological metagenomes</taxon>
    </lineage>
</organism>
<dbReference type="InterPro" id="IPR009056">
    <property type="entry name" value="Cyt_c-like_dom"/>
</dbReference>
<dbReference type="Pfam" id="PF00034">
    <property type="entry name" value="Cytochrom_C"/>
    <property type="match status" value="1"/>
</dbReference>
<evidence type="ECO:0000256" key="1">
    <source>
        <dbReference type="ARBA" id="ARBA00022448"/>
    </source>
</evidence>